<dbReference type="Pfam" id="PF02643">
    <property type="entry name" value="DUF192"/>
    <property type="match status" value="1"/>
</dbReference>
<dbReference type="Proteomes" id="UP000214588">
    <property type="component" value="Unassembled WGS sequence"/>
</dbReference>
<dbReference type="EMBL" id="NIQC01000001">
    <property type="protein sequence ID" value="OWZ84906.1"/>
    <property type="molecule type" value="Genomic_DNA"/>
</dbReference>
<evidence type="ECO:0008006" key="3">
    <source>
        <dbReference type="Google" id="ProtNLM"/>
    </source>
</evidence>
<accession>A0A226C0Z9</accession>
<dbReference type="Gene3D" id="2.60.120.1140">
    <property type="entry name" value="Protein of unknown function DUF192"/>
    <property type="match status" value="1"/>
</dbReference>
<comment type="caution">
    <text evidence="1">The sequence shown here is derived from an EMBL/GenBank/DDBJ whole genome shotgun (WGS) entry which is preliminary data.</text>
</comment>
<dbReference type="AlphaFoldDB" id="A0A226C0Z9"/>
<evidence type="ECO:0000313" key="1">
    <source>
        <dbReference type="EMBL" id="OWZ84906.1"/>
    </source>
</evidence>
<organism evidence="1 2">
    <name type="scientific">Natranaerobius trueperi</name>
    <dbReference type="NCBI Taxonomy" id="759412"/>
    <lineage>
        <taxon>Bacteria</taxon>
        <taxon>Bacillati</taxon>
        <taxon>Bacillota</taxon>
        <taxon>Clostridia</taxon>
        <taxon>Natranaerobiales</taxon>
        <taxon>Natranaerobiaceae</taxon>
        <taxon>Natranaerobius</taxon>
    </lineage>
</organism>
<sequence>MLIVENKNIILAKHVITFDTFIKRLIGLMGKTHLSSYEALVIDQCSQVHTMFVFFKLDLIFIDNDNRIIEIVNELKPFSLSPKVKNASKVIELTGGKLSQFDIQKGDRLNVIR</sequence>
<proteinExistence type="predicted"/>
<evidence type="ECO:0000313" key="2">
    <source>
        <dbReference type="Proteomes" id="UP000214588"/>
    </source>
</evidence>
<keyword evidence="2" id="KW-1185">Reference proteome</keyword>
<gene>
    <name evidence="1" type="ORF">CDO51_00430</name>
</gene>
<name>A0A226C0Z9_9FIRM</name>
<reference evidence="1 2" key="1">
    <citation type="submission" date="2017-06" db="EMBL/GenBank/DDBJ databases">
        <title>Draft Genome Sequence of Natranaerobius trueperi halophilic, alkalithermophilic bacteria from soda lakes.</title>
        <authorList>
            <person name="Zhao B."/>
        </authorList>
    </citation>
    <scope>NUCLEOTIDE SEQUENCE [LARGE SCALE GENOMIC DNA]</scope>
    <source>
        <strain evidence="1 2">DSM 18760</strain>
    </source>
</reference>
<dbReference type="RefSeq" id="WP_089022330.1">
    <property type="nucleotide sequence ID" value="NZ_NIQC01000001.1"/>
</dbReference>
<dbReference type="InterPro" id="IPR003795">
    <property type="entry name" value="DUF192"/>
</dbReference>
<protein>
    <recommendedName>
        <fullName evidence="3">DUF192 domain-containing protein</fullName>
    </recommendedName>
</protein>
<dbReference type="OrthoDB" id="9813379at2"/>
<dbReference type="InterPro" id="IPR038695">
    <property type="entry name" value="Saro_0823-like_sf"/>
</dbReference>